<evidence type="ECO:0000313" key="3">
    <source>
        <dbReference type="EMBL" id="KAK4010719.1"/>
    </source>
</evidence>
<evidence type="ECO:0000313" key="4">
    <source>
        <dbReference type="Proteomes" id="UP001234178"/>
    </source>
</evidence>
<gene>
    <name evidence="3" type="ORF">OUZ56_019849</name>
</gene>
<proteinExistence type="predicted"/>
<feature type="coiled-coil region" evidence="1">
    <location>
        <begin position="196"/>
        <end position="223"/>
    </location>
</feature>
<accession>A0ABQ9ZDD7</accession>
<reference evidence="3 4" key="1">
    <citation type="journal article" date="2023" name="Nucleic Acids Res.">
        <title>The hologenome of Daphnia magna reveals possible DNA methylation and microbiome-mediated evolution of the host genome.</title>
        <authorList>
            <person name="Chaturvedi A."/>
            <person name="Li X."/>
            <person name="Dhandapani V."/>
            <person name="Marshall H."/>
            <person name="Kissane S."/>
            <person name="Cuenca-Cambronero M."/>
            <person name="Asole G."/>
            <person name="Calvet F."/>
            <person name="Ruiz-Romero M."/>
            <person name="Marangio P."/>
            <person name="Guigo R."/>
            <person name="Rago D."/>
            <person name="Mirbahai L."/>
            <person name="Eastwood N."/>
            <person name="Colbourne J.K."/>
            <person name="Zhou J."/>
            <person name="Mallon E."/>
            <person name="Orsini L."/>
        </authorList>
    </citation>
    <scope>NUCLEOTIDE SEQUENCE [LARGE SCALE GENOMIC DNA]</scope>
    <source>
        <strain evidence="3">LRV0_1</strain>
    </source>
</reference>
<protein>
    <submittedName>
        <fullName evidence="3">Uncharacterized protein</fullName>
    </submittedName>
</protein>
<feature type="compositionally biased region" description="Low complexity" evidence="2">
    <location>
        <begin position="50"/>
        <end position="61"/>
    </location>
</feature>
<dbReference type="EMBL" id="JAOYFB010000003">
    <property type="protein sequence ID" value="KAK4010719.1"/>
    <property type="molecule type" value="Genomic_DNA"/>
</dbReference>
<sequence length="251" mass="29407">MESEMDLEKEESRSRLASEEESNNNSYIGGAELTSMEIEESDASTASLIQNQEQQQQQQQQRKLWRSKSTNRSEELSLESTNSSAVTNEELKELKQWFQWEKSLSIDAAIHQERLVWQRQQRGTRCGTMAENERLKERVQVLGQENYELTRMLKNERIRNRDEDASQRRSLRQAAAKARLETRAARRLQVMEAAAVQQAQMQIKQLEETVEEKDKTIGKLEAEKYYLGERIFELTGVEEGFWSDEILVRRE</sequence>
<dbReference type="Proteomes" id="UP001234178">
    <property type="component" value="Unassembled WGS sequence"/>
</dbReference>
<evidence type="ECO:0000256" key="1">
    <source>
        <dbReference type="SAM" id="Coils"/>
    </source>
</evidence>
<feature type="region of interest" description="Disordered" evidence="2">
    <location>
        <begin position="1"/>
        <end position="85"/>
    </location>
</feature>
<comment type="caution">
    <text evidence="3">The sequence shown here is derived from an EMBL/GenBank/DDBJ whole genome shotgun (WGS) entry which is preliminary data.</text>
</comment>
<organism evidence="3 4">
    <name type="scientific">Daphnia magna</name>
    <dbReference type="NCBI Taxonomy" id="35525"/>
    <lineage>
        <taxon>Eukaryota</taxon>
        <taxon>Metazoa</taxon>
        <taxon>Ecdysozoa</taxon>
        <taxon>Arthropoda</taxon>
        <taxon>Crustacea</taxon>
        <taxon>Branchiopoda</taxon>
        <taxon>Diplostraca</taxon>
        <taxon>Cladocera</taxon>
        <taxon>Anomopoda</taxon>
        <taxon>Daphniidae</taxon>
        <taxon>Daphnia</taxon>
    </lineage>
</organism>
<evidence type="ECO:0000256" key="2">
    <source>
        <dbReference type="SAM" id="MobiDB-lite"/>
    </source>
</evidence>
<keyword evidence="4" id="KW-1185">Reference proteome</keyword>
<name>A0ABQ9ZDD7_9CRUS</name>
<keyword evidence="1" id="KW-0175">Coiled coil</keyword>